<keyword evidence="2" id="KW-1185">Reference proteome</keyword>
<sequence length="160" mass="17455">MDPVPFLETTWNLVLVAGHASVGWIDLVIAWLLLIASAGMQIAFCAILLTPSFLGDPFDEAQVTVAQEWRNSAAHDWKYMDLAKTSLTARVCNNDGGLILSNTQAGLVQDINNFLGLDADNFETEGFRPGILLSILCIFLWSLGDGIREFIIGSFGFVCS</sequence>
<accession>A0A813C0H2</accession>
<organism evidence="1 2">
    <name type="scientific">Symbiodinium necroappetens</name>
    <dbReference type="NCBI Taxonomy" id="1628268"/>
    <lineage>
        <taxon>Eukaryota</taxon>
        <taxon>Sar</taxon>
        <taxon>Alveolata</taxon>
        <taxon>Dinophyceae</taxon>
        <taxon>Suessiales</taxon>
        <taxon>Symbiodiniaceae</taxon>
        <taxon>Symbiodinium</taxon>
    </lineage>
</organism>
<proteinExistence type="predicted"/>
<reference evidence="1" key="1">
    <citation type="submission" date="2021-02" db="EMBL/GenBank/DDBJ databases">
        <authorList>
            <person name="Dougan E. K."/>
            <person name="Rhodes N."/>
            <person name="Thang M."/>
            <person name="Chan C."/>
        </authorList>
    </citation>
    <scope>NUCLEOTIDE SEQUENCE</scope>
</reference>
<protein>
    <submittedName>
        <fullName evidence="1">Uncharacterized protein</fullName>
    </submittedName>
</protein>
<evidence type="ECO:0000313" key="1">
    <source>
        <dbReference type="EMBL" id="CAE7926720.1"/>
    </source>
</evidence>
<comment type="caution">
    <text evidence="1">The sequence shown here is derived from an EMBL/GenBank/DDBJ whole genome shotgun (WGS) entry which is preliminary data.</text>
</comment>
<dbReference type="AlphaFoldDB" id="A0A813C0H2"/>
<gene>
    <name evidence="1" type="ORF">SNEC2469_LOCUS32115</name>
</gene>
<dbReference type="OrthoDB" id="441615at2759"/>
<name>A0A813C0H2_9DINO</name>
<evidence type="ECO:0000313" key="2">
    <source>
        <dbReference type="Proteomes" id="UP000601435"/>
    </source>
</evidence>
<dbReference type="Proteomes" id="UP000601435">
    <property type="component" value="Unassembled WGS sequence"/>
</dbReference>
<dbReference type="EMBL" id="CAJNJA010080110">
    <property type="protein sequence ID" value="CAE7926720.1"/>
    <property type="molecule type" value="Genomic_DNA"/>
</dbReference>